<organism evidence="2 3">
    <name type="scientific">Chenopodium quinoa</name>
    <name type="common">Quinoa</name>
    <dbReference type="NCBI Taxonomy" id="63459"/>
    <lineage>
        <taxon>Eukaryota</taxon>
        <taxon>Viridiplantae</taxon>
        <taxon>Streptophyta</taxon>
        <taxon>Embryophyta</taxon>
        <taxon>Tracheophyta</taxon>
        <taxon>Spermatophyta</taxon>
        <taxon>Magnoliopsida</taxon>
        <taxon>eudicotyledons</taxon>
        <taxon>Gunneridae</taxon>
        <taxon>Pentapetalae</taxon>
        <taxon>Caryophyllales</taxon>
        <taxon>Chenopodiaceae</taxon>
        <taxon>Chenopodioideae</taxon>
        <taxon>Atripliceae</taxon>
        <taxon>Chenopodium</taxon>
    </lineage>
</organism>
<keyword evidence="3" id="KW-1185">Reference proteome</keyword>
<evidence type="ECO:0000313" key="3">
    <source>
        <dbReference type="Proteomes" id="UP000596660"/>
    </source>
</evidence>
<feature type="compositionally biased region" description="Polar residues" evidence="1">
    <location>
        <begin position="94"/>
        <end position="117"/>
    </location>
</feature>
<name>A0A803M6X3_CHEQI</name>
<dbReference type="Gramene" id="AUR62024196-RA">
    <property type="protein sequence ID" value="AUR62024196-RA:cds"/>
    <property type="gene ID" value="AUR62024196"/>
</dbReference>
<feature type="compositionally biased region" description="Low complexity" evidence="1">
    <location>
        <begin position="152"/>
        <end position="168"/>
    </location>
</feature>
<feature type="region of interest" description="Disordered" evidence="1">
    <location>
        <begin position="93"/>
        <end position="124"/>
    </location>
</feature>
<evidence type="ECO:0000256" key="1">
    <source>
        <dbReference type="SAM" id="MobiDB-lite"/>
    </source>
</evidence>
<dbReference type="EnsemblPlants" id="AUR62024196-RA">
    <property type="protein sequence ID" value="AUR62024196-RA:cds"/>
    <property type="gene ID" value="AUR62024196"/>
</dbReference>
<feature type="region of interest" description="Disordered" evidence="1">
    <location>
        <begin position="140"/>
        <end position="168"/>
    </location>
</feature>
<dbReference type="Gene3D" id="3.40.190.10">
    <property type="entry name" value="Periplasmic binding protein-like II"/>
    <property type="match status" value="1"/>
</dbReference>
<accession>A0A803M6X3</accession>
<reference evidence="2" key="2">
    <citation type="submission" date="2021-03" db="UniProtKB">
        <authorList>
            <consortium name="EnsemblPlants"/>
        </authorList>
    </citation>
    <scope>IDENTIFICATION</scope>
</reference>
<protein>
    <submittedName>
        <fullName evidence="2">Uncharacterized protein</fullName>
    </submittedName>
</protein>
<dbReference type="PANTHER" id="PTHR34836">
    <property type="entry name" value="OS06G0188250 PROTEIN"/>
    <property type="match status" value="1"/>
</dbReference>
<dbReference type="AlphaFoldDB" id="A0A803M6X3"/>
<evidence type="ECO:0000313" key="2">
    <source>
        <dbReference type="EnsemblPlants" id="AUR62024196-RA:cds"/>
    </source>
</evidence>
<dbReference type="Proteomes" id="UP000596660">
    <property type="component" value="Unplaced"/>
</dbReference>
<reference evidence="2" key="1">
    <citation type="journal article" date="2017" name="Nature">
        <title>The genome of Chenopodium quinoa.</title>
        <authorList>
            <person name="Jarvis D.E."/>
            <person name="Ho Y.S."/>
            <person name="Lightfoot D.J."/>
            <person name="Schmoeckel S.M."/>
            <person name="Li B."/>
            <person name="Borm T.J.A."/>
            <person name="Ohyanagi H."/>
            <person name="Mineta K."/>
            <person name="Michell C.T."/>
            <person name="Saber N."/>
            <person name="Kharbatia N.M."/>
            <person name="Rupper R.R."/>
            <person name="Sharp A.R."/>
            <person name="Dally N."/>
            <person name="Boughton B.A."/>
            <person name="Woo Y.H."/>
            <person name="Gao G."/>
            <person name="Schijlen E.G.W.M."/>
            <person name="Guo X."/>
            <person name="Momin A.A."/>
            <person name="Negrao S."/>
            <person name="Al-Babili S."/>
            <person name="Gehring C."/>
            <person name="Roessner U."/>
            <person name="Jung C."/>
            <person name="Murphy K."/>
            <person name="Arold S.T."/>
            <person name="Gojobori T."/>
            <person name="van der Linden C.G."/>
            <person name="van Loo E.N."/>
            <person name="Jellen E.N."/>
            <person name="Maughan P.J."/>
            <person name="Tester M."/>
        </authorList>
    </citation>
    <scope>NUCLEOTIDE SEQUENCE [LARGE SCALE GENOMIC DNA]</scope>
    <source>
        <strain evidence="2">cv. PI 614886</strain>
    </source>
</reference>
<sequence>MSGGLSCGVDLERGLLVLLAPLPNLPLYRSSTDRAASKAPPAQANAVSGSVSALETVTGGGDNVSLDDLKPEDVRVLLNMANNQKQDRLLGAAATSTGSGDRSHPATNTGIHNQVATGSAAPARVPTAASGSLLPLTALAGSSSPSGGGAGSTSPRTAAAGSSDASGGEAVAGNLGGGTPIVDLDRALIILMVISMDNIAIMAQQGNSNQTTNSTRLRIAVPVKNGFTELADVKRDPTTGEYIFKGYTIDIFKNVINSAMPYNVSFDFIPFAMPNGSMNDTYDDML</sequence>
<proteinExistence type="predicted"/>
<dbReference type="InterPro" id="IPR015683">
    <property type="entry name" value="Ionotropic_Glu_rcpt"/>
</dbReference>
<dbReference type="PANTHER" id="PTHR34836:SF1">
    <property type="entry name" value="OS09G0428600 PROTEIN"/>
    <property type="match status" value="1"/>
</dbReference>